<dbReference type="Pfam" id="PF00455">
    <property type="entry name" value="DeoRC"/>
    <property type="match status" value="1"/>
</dbReference>
<evidence type="ECO:0000313" key="6">
    <source>
        <dbReference type="Proteomes" id="UP000308430"/>
    </source>
</evidence>
<dbReference type="AlphaFoldDB" id="A0A4S4B4B4"/>
<gene>
    <name evidence="5" type="ORF">E6C76_03405</name>
</gene>
<dbReference type="PROSITE" id="PS51000">
    <property type="entry name" value="HTH_DEOR_2"/>
    <property type="match status" value="1"/>
</dbReference>
<comment type="caution">
    <text evidence="5">The sequence shown here is derived from an EMBL/GenBank/DDBJ whole genome shotgun (WGS) entry which is preliminary data.</text>
</comment>
<reference evidence="5 6" key="1">
    <citation type="submission" date="2019-04" db="EMBL/GenBank/DDBJ databases">
        <title>Azoarcus nasutitermitis sp. nov. isolated from termite nest.</title>
        <authorList>
            <person name="Lin S.-Y."/>
            <person name="Hameed A."/>
            <person name="Hsu Y.-H."/>
            <person name="Young C.-C."/>
        </authorList>
    </citation>
    <scope>NUCLEOTIDE SEQUENCE [LARGE SCALE GENOMIC DNA]</scope>
    <source>
        <strain evidence="5 6">CC-YHH838</strain>
    </source>
</reference>
<dbReference type="Gene3D" id="1.10.10.10">
    <property type="entry name" value="Winged helix-like DNA-binding domain superfamily/Winged helix DNA-binding domain"/>
    <property type="match status" value="1"/>
</dbReference>
<dbReference type="SMART" id="SM00420">
    <property type="entry name" value="HTH_DEOR"/>
    <property type="match status" value="1"/>
</dbReference>
<dbReference type="Pfam" id="PF08220">
    <property type="entry name" value="HTH_DeoR"/>
    <property type="match status" value="1"/>
</dbReference>
<evidence type="ECO:0000256" key="3">
    <source>
        <dbReference type="ARBA" id="ARBA00023163"/>
    </source>
</evidence>
<dbReference type="SUPFAM" id="SSF46785">
    <property type="entry name" value="Winged helix' DNA-binding domain"/>
    <property type="match status" value="1"/>
</dbReference>
<name>A0A4S4B4B4_9RHOO</name>
<keyword evidence="2" id="KW-0805">Transcription regulation</keyword>
<dbReference type="InterPro" id="IPR014036">
    <property type="entry name" value="DeoR-like_C"/>
</dbReference>
<dbReference type="PRINTS" id="PR00037">
    <property type="entry name" value="HTHLACR"/>
</dbReference>
<evidence type="ECO:0000256" key="1">
    <source>
        <dbReference type="ARBA" id="ARBA00022491"/>
    </source>
</evidence>
<dbReference type="InterPro" id="IPR036390">
    <property type="entry name" value="WH_DNA-bd_sf"/>
</dbReference>
<dbReference type="EMBL" id="SSOC01000001">
    <property type="protein sequence ID" value="THF67425.1"/>
    <property type="molecule type" value="Genomic_DNA"/>
</dbReference>
<dbReference type="Gene3D" id="3.30.750.70">
    <property type="entry name" value="4-hydroxybutyrate coenzyme like domains"/>
    <property type="match status" value="1"/>
</dbReference>
<dbReference type="RefSeq" id="WP_136346834.1">
    <property type="nucleotide sequence ID" value="NZ_SSOC01000001.1"/>
</dbReference>
<dbReference type="GO" id="GO:0003700">
    <property type="term" value="F:DNA-binding transcription factor activity"/>
    <property type="evidence" value="ECO:0007669"/>
    <property type="project" value="InterPro"/>
</dbReference>
<dbReference type="PANTHER" id="PTHR30363">
    <property type="entry name" value="HTH-TYPE TRANSCRIPTIONAL REGULATOR SRLR-RELATED"/>
    <property type="match status" value="1"/>
</dbReference>
<dbReference type="PANTHER" id="PTHR30363:SF4">
    <property type="entry name" value="GLYCEROL-3-PHOSPHATE REGULON REPRESSOR"/>
    <property type="match status" value="1"/>
</dbReference>
<dbReference type="InterPro" id="IPR036388">
    <property type="entry name" value="WH-like_DNA-bd_sf"/>
</dbReference>
<organism evidence="5 6">
    <name type="scientific">Pseudothauera nasutitermitis</name>
    <dbReference type="NCBI Taxonomy" id="2565930"/>
    <lineage>
        <taxon>Bacteria</taxon>
        <taxon>Pseudomonadati</taxon>
        <taxon>Pseudomonadota</taxon>
        <taxon>Betaproteobacteria</taxon>
        <taxon>Rhodocyclales</taxon>
        <taxon>Zoogloeaceae</taxon>
        <taxon>Pseudothauera</taxon>
    </lineage>
</organism>
<dbReference type="InterPro" id="IPR001034">
    <property type="entry name" value="DeoR_HTH"/>
</dbReference>
<proteinExistence type="predicted"/>
<dbReference type="SMART" id="SM01134">
    <property type="entry name" value="DeoRC"/>
    <property type="match status" value="1"/>
</dbReference>
<dbReference type="Proteomes" id="UP000308430">
    <property type="component" value="Unassembled WGS sequence"/>
</dbReference>
<dbReference type="SUPFAM" id="SSF100950">
    <property type="entry name" value="NagB/RpiA/CoA transferase-like"/>
    <property type="match status" value="1"/>
</dbReference>
<dbReference type="OrthoDB" id="9814815at2"/>
<feature type="domain" description="HTH deoR-type" evidence="4">
    <location>
        <begin position="6"/>
        <end position="61"/>
    </location>
</feature>
<dbReference type="InterPro" id="IPR050313">
    <property type="entry name" value="Carb_Metab_HTH_regulators"/>
</dbReference>
<keyword evidence="6" id="KW-1185">Reference proteome</keyword>
<keyword evidence="3" id="KW-0804">Transcription</keyword>
<keyword evidence="1" id="KW-0678">Repressor</keyword>
<evidence type="ECO:0000256" key="2">
    <source>
        <dbReference type="ARBA" id="ARBA00023015"/>
    </source>
</evidence>
<evidence type="ECO:0000259" key="4">
    <source>
        <dbReference type="PROSITE" id="PS51000"/>
    </source>
</evidence>
<accession>A0A4S4B4B4</accession>
<dbReference type="InterPro" id="IPR037171">
    <property type="entry name" value="NagB/RpiA_transferase-like"/>
</dbReference>
<protein>
    <submittedName>
        <fullName evidence="5">DeoR/GlpR transcriptional regulator</fullName>
    </submittedName>
</protein>
<evidence type="ECO:0000313" key="5">
    <source>
        <dbReference type="EMBL" id="THF67425.1"/>
    </source>
</evidence>
<sequence length="268" mass="28674">MSLPSLDPRAREILELVRRDGFVGIDDLARRFEVTPQTIRRCVNPLCEHGLLRRVHGGVDLPAPAANLPYQRRQILHLDAKRRIAAAVAAFIPDGASVSLGIGTTPEQVAVALRRHERLRVITNSLNAANALAGRPGIELIIAGGALRANDLDVVGAAAANCFAAYKTDYAVFGIGGIDRDGALLDFDADEVTARLAMMDNCRNALLVADTTKFGRGALARGGRLADADHLFLDAPPPAEYLDALHGGRPQLHVASDYTAPRHLESCA</sequence>